<dbReference type="PANTHER" id="PTHR47967">
    <property type="entry name" value="OS07G0603500 PROTEIN-RELATED"/>
    <property type="match status" value="1"/>
</dbReference>
<dbReference type="InterPro" id="IPR033121">
    <property type="entry name" value="PEPTIDASE_A1"/>
</dbReference>
<evidence type="ECO:0000313" key="6">
    <source>
        <dbReference type="EMBL" id="CAK9878634.1"/>
    </source>
</evidence>
<proteinExistence type="inferred from homology"/>
<keyword evidence="7" id="KW-1185">Reference proteome</keyword>
<name>A0ABP1BSB8_9BRYO</name>
<protein>
    <recommendedName>
        <fullName evidence="5">Peptidase A1 domain-containing protein</fullName>
    </recommendedName>
</protein>
<keyword evidence="3" id="KW-0378">Hydrolase</keyword>
<evidence type="ECO:0000256" key="2">
    <source>
        <dbReference type="ARBA" id="ARBA00022670"/>
    </source>
</evidence>
<dbReference type="InterPro" id="IPR032861">
    <property type="entry name" value="TAXi_N"/>
</dbReference>
<dbReference type="Gene3D" id="2.40.70.10">
    <property type="entry name" value="Acid Proteases"/>
    <property type="match status" value="1"/>
</dbReference>
<feature type="signal peptide" evidence="4">
    <location>
        <begin position="1"/>
        <end position="35"/>
    </location>
</feature>
<evidence type="ECO:0000313" key="7">
    <source>
        <dbReference type="Proteomes" id="UP001497522"/>
    </source>
</evidence>
<keyword evidence="4" id="KW-0732">Signal</keyword>
<dbReference type="PROSITE" id="PS51767">
    <property type="entry name" value="PEPTIDASE_A1"/>
    <property type="match status" value="1"/>
</dbReference>
<dbReference type="PANTHER" id="PTHR47967:SF128">
    <property type="entry name" value="ASPARTIC PROTEINASE CDR1-LIKE"/>
    <property type="match status" value="1"/>
</dbReference>
<dbReference type="Pfam" id="PF14543">
    <property type="entry name" value="TAXi_N"/>
    <property type="match status" value="1"/>
</dbReference>
<sequence length="212" mass="22714">MARNLHGKHGAAVALKLFLMLVTLLVVGCRSGCDAAANESSMAPEVVSDRGFALLQRPAMEKVLRLELLRRDHPSLANWSSAKPSKSSTVRFLEAVKRSNARRDAIARSMKFATAGPAASSSAEAGWESPPYNNESKLFSIPVSPGEGEFLTRFALGTPAQSFTLILDTGSNLMWTQCLPCEPCLSQIGPEFNPAVSSTYKPVDCGVGLCQV</sequence>
<gene>
    <name evidence="6" type="ORF">CSSPJE1EN2_LOCUS20420</name>
</gene>
<organism evidence="6 7">
    <name type="scientific">Sphagnum jensenii</name>
    <dbReference type="NCBI Taxonomy" id="128206"/>
    <lineage>
        <taxon>Eukaryota</taxon>
        <taxon>Viridiplantae</taxon>
        <taxon>Streptophyta</taxon>
        <taxon>Embryophyta</taxon>
        <taxon>Bryophyta</taxon>
        <taxon>Sphagnophytina</taxon>
        <taxon>Sphagnopsida</taxon>
        <taxon>Sphagnales</taxon>
        <taxon>Sphagnaceae</taxon>
        <taxon>Sphagnum</taxon>
    </lineage>
</organism>
<dbReference type="PROSITE" id="PS51257">
    <property type="entry name" value="PROKAR_LIPOPROTEIN"/>
    <property type="match status" value="1"/>
</dbReference>
<dbReference type="SUPFAM" id="SSF50630">
    <property type="entry name" value="Acid proteases"/>
    <property type="match status" value="1"/>
</dbReference>
<keyword evidence="2" id="KW-0645">Protease</keyword>
<feature type="domain" description="Peptidase A1" evidence="5">
    <location>
        <begin position="150"/>
        <end position="212"/>
    </location>
</feature>
<reference evidence="6" key="1">
    <citation type="submission" date="2024-03" db="EMBL/GenBank/DDBJ databases">
        <authorList>
            <consortium name="ELIXIR-Norway"/>
            <consortium name="Elixir Norway"/>
        </authorList>
    </citation>
    <scope>NUCLEOTIDE SEQUENCE</scope>
</reference>
<accession>A0ABP1BSB8</accession>
<evidence type="ECO:0000256" key="4">
    <source>
        <dbReference type="SAM" id="SignalP"/>
    </source>
</evidence>
<dbReference type="EMBL" id="OZ023707">
    <property type="protein sequence ID" value="CAK9878634.1"/>
    <property type="molecule type" value="Genomic_DNA"/>
</dbReference>
<evidence type="ECO:0000259" key="5">
    <source>
        <dbReference type="PROSITE" id="PS51767"/>
    </source>
</evidence>
<dbReference type="Proteomes" id="UP001497522">
    <property type="component" value="Chromosome 6"/>
</dbReference>
<evidence type="ECO:0000256" key="1">
    <source>
        <dbReference type="ARBA" id="ARBA00007447"/>
    </source>
</evidence>
<dbReference type="InterPro" id="IPR051708">
    <property type="entry name" value="Plant_Aspart_Prot_A1"/>
</dbReference>
<feature type="chain" id="PRO_5045399930" description="Peptidase A1 domain-containing protein" evidence="4">
    <location>
        <begin position="36"/>
        <end position="212"/>
    </location>
</feature>
<dbReference type="InterPro" id="IPR021109">
    <property type="entry name" value="Peptidase_aspartic_dom_sf"/>
</dbReference>
<comment type="similarity">
    <text evidence="1">Belongs to the peptidase A1 family.</text>
</comment>
<evidence type="ECO:0000256" key="3">
    <source>
        <dbReference type="ARBA" id="ARBA00022801"/>
    </source>
</evidence>